<dbReference type="Proteomes" id="UP000053688">
    <property type="component" value="Unassembled WGS sequence"/>
</dbReference>
<organism evidence="3 4">
    <name type="scientific">Candidatus Photodesmus katoptron Akat1</name>
    <dbReference type="NCBI Taxonomy" id="1236703"/>
    <lineage>
        <taxon>Bacteria</taxon>
        <taxon>Pseudomonadati</taxon>
        <taxon>Pseudomonadota</taxon>
        <taxon>Gammaproteobacteria</taxon>
        <taxon>Vibrionales</taxon>
        <taxon>Vibrionaceae</taxon>
        <taxon>Candidatus Photodesmus</taxon>
    </lineage>
</organism>
<dbReference type="STRING" id="28176.CF66_2102"/>
<dbReference type="Gene3D" id="1.10.530.10">
    <property type="match status" value="1"/>
</dbReference>
<feature type="chain" id="PRO_5004519677" evidence="1">
    <location>
        <begin position="22"/>
        <end position="201"/>
    </location>
</feature>
<keyword evidence="1" id="KW-0732">Signal</keyword>
<feature type="signal peptide" evidence="1">
    <location>
        <begin position="1"/>
        <end position="21"/>
    </location>
</feature>
<dbReference type="Pfam" id="PF19489">
    <property type="entry name" value="SLT_4"/>
    <property type="match status" value="1"/>
</dbReference>
<accession>S3DHE4</accession>
<name>S3DHE4_9GAMM</name>
<comment type="caution">
    <text evidence="3">The sequence shown here is derived from an EMBL/GenBank/DDBJ whole genome shotgun (WGS) entry which is preliminary data.</text>
</comment>
<dbReference type="eggNOG" id="COG4764">
    <property type="taxonomic scope" value="Bacteria"/>
</dbReference>
<evidence type="ECO:0000313" key="4">
    <source>
        <dbReference type="Proteomes" id="UP000053688"/>
    </source>
</evidence>
<proteinExistence type="predicted"/>
<evidence type="ECO:0000256" key="1">
    <source>
        <dbReference type="SAM" id="SignalP"/>
    </source>
</evidence>
<feature type="domain" description="Transglycosylase SLT" evidence="2">
    <location>
        <begin position="7"/>
        <end position="188"/>
    </location>
</feature>
<protein>
    <submittedName>
        <fullName evidence="3">Transcriptional regulatory protein</fullName>
    </submittedName>
</protein>
<reference evidence="3 4" key="1">
    <citation type="journal article" date="2014" name="Environ. Microbiol.">
        <title>Genomic signatures of obligate host dependence in the luminous bacterial symbiont of a vertebrate.</title>
        <authorList>
            <person name="Hendry T.A."/>
            <person name="de Wet J.R."/>
            <person name="Dunlap P.V."/>
        </authorList>
    </citation>
    <scope>NUCLEOTIDE SEQUENCE [LARGE SCALE GENOMIC DNA]</scope>
    <source>
        <strain evidence="3 4">Akat1</strain>
    </source>
</reference>
<sequence length="201" mass="23825">MKLKCLYVVICTILFSGCVSSPPKQKNDICAIFQEKPNWYAAAVKMKKKFRVPIHIAMAFMAQESNYKHNARPPKKYILGFIPWGRLSTAYGYAQAKDSTWKDFQNEINSSASRTNFDNSIMFIGWYINETQKQLGISKWDSYNQYIAYHEGRRGYKQKRYQSNLFLKNIAKKVEEQARDYGWQLKKCQKKIDTNRYWSFW</sequence>
<evidence type="ECO:0000313" key="3">
    <source>
        <dbReference type="EMBL" id="EPE37842.1"/>
    </source>
</evidence>
<keyword evidence="4" id="KW-1185">Reference proteome</keyword>
<dbReference type="AlphaFoldDB" id="S3DHE4"/>
<dbReference type="InterPro" id="IPR045795">
    <property type="entry name" value="SLT_4"/>
</dbReference>
<dbReference type="RefSeq" id="WP_016503640.1">
    <property type="nucleotide sequence ID" value="NZ_AMSD01000001.1"/>
</dbReference>
<gene>
    <name evidence="3" type="ORF">O1U_0304</name>
</gene>
<dbReference type="SUPFAM" id="SSF53955">
    <property type="entry name" value="Lysozyme-like"/>
    <property type="match status" value="1"/>
</dbReference>
<dbReference type="InterPro" id="IPR023346">
    <property type="entry name" value="Lysozyme-like_dom_sf"/>
</dbReference>
<evidence type="ECO:0000259" key="2">
    <source>
        <dbReference type="Pfam" id="PF19489"/>
    </source>
</evidence>
<dbReference type="PROSITE" id="PS51257">
    <property type="entry name" value="PROKAR_LIPOPROTEIN"/>
    <property type="match status" value="1"/>
</dbReference>
<dbReference type="EMBL" id="AMSD01000001">
    <property type="protein sequence ID" value="EPE37842.1"/>
    <property type="molecule type" value="Genomic_DNA"/>
</dbReference>